<dbReference type="EMBL" id="CAJOAZ010002516">
    <property type="protein sequence ID" value="CAF3936109.1"/>
    <property type="molecule type" value="Genomic_DNA"/>
</dbReference>
<dbReference type="Proteomes" id="UP000663844">
    <property type="component" value="Unassembled WGS sequence"/>
</dbReference>
<evidence type="ECO:0000313" key="4">
    <source>
        <dbReference type="EMBL" id="CAF3936109.1"/>
    </source>
</evidence>
<dbReference type="Proteomes" id="UP000663845">
    <property type="component" value="Unassembled WGS sequence"/>
</dbReference>
<dbReference type="PANTHER" id="PTHR45681">
    <property type="entry name" value="POLYKETIDE SYNTHASE 44-RELATED"/>
    <property type="match status" value="1"/>
</dbReference>
<protein>
    <recommendedName>
        <fullName evidence="2">Ketosynthase family 3 (KS3) domain-containing protein</fullName>
    </recommendedName>
</protein>
<name>A0A819JPC0_9BILA</name>
<dbReference type="SMART" id="SM00825">
    <property type="entry name" value="PKS_KS"/>
    <property type="match status" value="1"/>
</dbReference>
<evidence type="ECO:0000313" key="5">
    <source>
        <dbReference type="Proteomes" id="UP000663844"/>
    </source>
</evidence>
<sequence length="467" mass="52647">MAVWCRSFSADVNRYNKGDDLGLLLLKRLSNAEYDGDRIYCVSRDVLSDHDGNQNKINFAVSSASGQERLLANIYSRNNSNTRTVLFVEAHGTGTPVHQPIQANCLDRFFNRSTLDPPLLLGSIKSNLGHTEGVVGVASLIKVAMYMYHCGNTAYMQFTSLNPKIEAQKYNLYIVQNFIPFPSLPNNEKIAIGVNSFGMGGTTTHAIIEEYQPNKISIVNGYIDDENHIKNKQYFIFIFSTIFIFLSHQQLQEQINAFLTEQPSPVLSIISRPTKSLSQKICFVFNGQSPQWWTMARQLYESEPLFNEWINLIDTKMTKINNGEWRLLEELIEKKNEQESRINEINIAQPTSFAIQVALAALLVSWNIYPSSIIPQSAGDQAAAFVAGRLTLEETVRMLAVSMNEDEVENKLLKGIEHLACIAVVNSPRSVITSSDEKTIDEIQQILSISYPNIFKAYVRIKNAFHS</sequence>
<dbReference type="InterPro" id="IPR016035">
    <property type="entry name" value="Acyl_Trfase/lysoPLipase"/>
</dbReference>
<dbReference type="InterPro" id="IPR014043">
    <property type="entry name" value="Acyl_transferase_dom"/>
</dbReference>
<evidence type="ECO:0000259" key="2">
    <source>
        <dbReference type="PROSITE" id="PS52004"/>
    </source>
</evidence>
<dbReference type="PANTHER" id="PTHR45681:SF6">
    <property type="entry name" value="POLYKETIDE SYNTHASE 37"/>
    <property type="match status" value="1"/>
</dbReference>
<dbReference type="EMBL" id="CAJNOG010000297">
    <property type="protein sequence ID" value="CAF1154922.1"/>
    <property type="molecule type" value="Genomic_DNA"/>
</dbReference>
<dbReference type="Gene3D" id="3.40.47.10">
    <property type="match status" value="1"/>
</dbReference>
<evidence type="ECO:0000256" key="1">
    <source>
        <dbReference type="ARBA" id="ARBA00022679"/>
    </source>
</evidence>
<feature type="domain" description="Ketosynthase family 3 (KS3)" evidence="2">
    <location>
        <begin position="1"/>
        <end position="210"/>
    </location>
</feature>
<dbReference type="CDD" id="cd00833">
    <property type="entry name" value="PKS"/>
    <property type="match status" value="1"/>
</dbReference>
<dbReference type="Pfam" id="PF00698">
    <property type="entry name" value="Acyl_transf_1"/>
    <property type="match status" value="1"/>
</dbReference>
<dbReference type="InterPro" id="IPR001227">
    <property type="entry name" value="Ac_transferase_dom_sf"/>
</dbReference>
<dbReference type="InterPro" id="IPR050444">
    <property type="entry name" value="Polyketide_Synthase"/>
</dbReference>
<dbReference type="AlphaFoldDB" id="A0A819JPC0"/>
<accession>A0A819JPC0</accession>
<evidence type="ECO:0000313" key="3">
    <source>
        <dbReference type="EMBL" id="CAF1154922.1"/>
    </source>
</evidence>
<dbReference type="GO" id="GO:0016746">
    <property type="term" value="F:acyltransferase activity"/>
    <property type="evidence" value="ECO:0007669"/>
    <property type="project" value="InterPro"/>
</dbReference>
<dbReference type="Pfam" id="PF02801">
    <property type="entry name" value="Ketoacyl-synt_C"/>
    <property type="match status" value="1"/>
</dbReference>
<dbReference type="InterPro" id="IPR016039">
    <property type="entry name" value="Thiolase-like"/>
</dbReference>
<dbReference type="SMART" id="SM00827">
    <property type="entry name" value="PKS_AT"/>
    <property type="match status" value="1"/>
</dbReference>
<dbReference type="SUPFAM" id="SSF53901">
    <property type="entry name" value="Thiolase-like"/>
    <property type="match status" value="1"/>
</dbReference>
<proteinExistence type="predicted"/>
<dbReference type="InterPro" id="IPR014031">
    <property type="entry name" value="Ketoacyl_synth_C"/>
</dbReference>
<dbReference type="Gene3D" id="3.40.366.10">
    <property type="entry name" value="Malonyl-Coenzyme A Acyl Carrier Protein, domain 2"/>
    <property type="match status" value="2"/>
</dbReference>
<dbReference type="SUPFAM" id="SSF52151">
    <property type="entry name" value="FabD/lysophospholipase-like"/>
    <property type="match status" value="1"/>
</dbReference>
<organism evidence="4 5">
    <name type="scientific">Adineta steineri</name>
    <dbReference type="NCBI Taxonomy" id="433720"/>
    <lineage>
        <taxon>Eukaryota</taxon>
        <taxon>Metazoa</taxon>
        <taxon>Spiralia</taxon>
        <taxon>Gnathifera</taxon>
        <taxon>Rotifera</taxon>
        <taxon>Eurotatoria</taxon>
        <taxon>Bdelloidea</taxon>
        <taxon>Adinetida</taxon>
        <taxon>Adinetidae</taxon>
        <taxon>Adineta</taxon>
    </lineage>
</organism>
<reference evidence="4" key="1">
    <citation type="submission" date="2021-02" db="EMBL/GenBank/DDBJ databases">
        <authorList>
            <person name="Nowell W R."/>
        </authorList>
    </citation>
    <scope>NUCLEOTIDE SEQUENCE</scope>
</reference>
<comment type="caution">
    <text evidence="4">The sequence shown here is derived from an EMBL/GenBank/DDBJ whole genome shotgun (WGS) entry which is preliminary data.</text>
</comment>
<dbReference type="InterPro" id="IPR020841">
    <property type="entry name" value="PKS_Beta-ketoAc_synthase_dom"/>
</dbReference>
<dbReference type="PROSITE" id="PS52004">
    <property type="entry name" value="KS3_2"/>
    <property type="match status" value="1"/>
</dbReference>
<gene>
    <name evidence="3" type="ORF">JYZ213_LOCUS24314</name>
    <name evidence="4" type="ORF">OXD698_LOCUS25861</name>
</gene>
<keyword evidence="1" id="KW-0808">Transferase</keyword>